<evidence type="ECO:0000313" key="1">
    <source>
        <dbReference type="EMBL" id="EEG07110.1"/>
    </source>
</evidence>
<name>B9Z855_9NEIS</name>
<dbReference type="AlphaFoldDB" id="B9Z855"/>
<organism evidence="1 2">
    <name type="scientific">Pseudogulbenkiania ferrooxidans 2002</name>
    <dbReference type="NCBI Taxonomy" id="279714"/>
    <lineage>
        <taxon>Bacteria</taxon>
        <taxon>Pseudomonadati</taxon>
        <taxon>Pseudomonadota</taxon>
        <taxon>Betaproteobacteria</taxon>
        <taxon>Neisseriales</taxon>
        <taxon>Chromobacteriaceae</taxon>
        <taxon>Pseudogulbenkiania</taxon>
    </lineage>
</organism>
<accession>B9Z855</accession>
<evidence type="ECO:0000313" key="2">
    <source>
        <dbReference type="Proteomes" id="UP000003165"/>
    </source>
</evidence>
<dbReference type="RefSeq" id="WP_008955560.1">
    <property type="nucleotide sequence ID" value="NZ_ACIS01000011.1"/>
</dbReference>
<protein>
    <submittedName>
        <fullName evidence="1">Uncharacterized protein</fullName>
    </submittedName>
</protein>
<dbReference type="EMBL" id="ACIS01000011">
    <property type="protein sequence ID" value="EEG07110.1"/>
    <property type="molecule type" value="Genomic_DNA"/>
</dbReference>
<dbReference type="Proteomes" id="UP000003165">
    <property type="component" value="Unassembled WGS sequence"/>
</dbReference>
<comment type="caution">
    <text evidence="1">The sequence shown here is derived from an EMBL/GenBank/DDBJ whole genome shotgun (WGS) entry which is preliminary data.</text>
</comment>
<reference evidence="1 2" key="1">
    <citation type="submission" date="2009-02" db="EMBL/GenBank/DDBJ databases">
        <title>Sequencing of the draft genome and assembly of Lutiella nitroferrum 2002.</title>
        <authorList>
            <consortium name="US DOE Joint Genome Institute (JGI-PGF)"/>
            <person name="Lucas S."/>
            <person name="Copeland A."/>
            <person name="Lapidus A."/>
            <person name="Glavina del Rio T."/>
            <person name="Tice H."/>
            <person name="Bruce D."/>
            <person name="Goodwin L."/>
            <person name="Pitluck S."/>
            <person name="Larimer F."/>
            <person name="Land M.L."/>
            <person name="Hauser L."/>
            <person name="Coates J.D."/>
        </authorList>
    </citation>
    <scope>NUCLEOTIDE SEQUENCE [LARGE SCALE GENOMIC DNA]</scope>
    <source>
        <strain evidence="1 2">2002</strain>
    </source>
</reference>
<gene>
    <name evidence="1" type="ORF">FuraDRAFT_3541</name>
</gene>
<sequence length="101" mass="10892">MLGNIKGYKGGFGMENDDLLTFSTDIAQHRCTASLTVANGNNRLAVLAISHPPWSSIAEQREFEAWKETVIRWATSVNGSCPLVIEPDHGSGPPRRRGGAG</sequence>
<keyword evidence="2" id="KW-1185">Reference proteome</keyword>
<proteinExistence type="predicted"/>